<dbReference type="STRING" id="1581420.AAW00_03855"/>
<dbReference type="GO" id="GO:0006355">
    <property type="term" value="P:regulation of DNA-templated transcription"/>
    <property type="evidence" value="ECO:0007669"/>
    <property type="project" value="InterPro"/>
</dbReference>
<name>A0A0G9MZA9_9SPHN</name>
<comment type="subunit">
    <text evidence="3">Homohexamer.</text>
</comment>
<accession>A0A0G9MZA9</accession>
<dbReference type="GO" id="GO:0043487">
    <property type="term" value="P:regulation of RNA stability"/>
    <property type="evidence" value="ECO:0007669"/>
    <property type="project" value="TreeGrafter"/>
</dbReference>
<dbReference type="InterPro" id="IPR005001">
    <property type="entry name" value="Hfq"/>
</dbReference>
<evidence type="ECO:0000313" key="6">
    <source>
        <dbReference type="EMBL" id="KLE36086.1"/>
    </source>
</evidence>
<dbReference type="PANTHER" id="PTHR34772:SF1">
    <property type="entry name" value="RNA-BINDING PROTEIN HFQ"/>
    <property type="match status" value="1"/>
</dbReference>
<dbReference type="AlphaFoldDB" id="A0A0G9MZA9"/>
<dbReference type="NCBIfam" id="NF001602">
    <property type="entry name" value="PRK00395.1"/>
    <property type="match status" value="1"/>
</dbReference>
<feature type="domain" description="Sm" evidence="5">
    <location>
        <begin position="128"/>
        <end position="188"/>
    </location>
</feature>
<feature type="domain" description="Sm" evidence="5">
    <location>
        <begin position="48"/>
        <end position="108"/>
    </location>
</feature>
<dbReference type="Gene3D" id="2.30.30.100">
    <property type="match status" value="2"/>
</dbReference>
<dbReference type="PANTHER" id="PTHR34772">
    <property type="entry name" value="RNA-BINDING PROTEIN HFQ"/>
    <property type="match status" value="1"/>
</dbReference>
<dbReference type="InterPro" id="IPR010920">
    <property type="entry name" value="LSM_dom_sf"/>
</dbReference>
<dbReference type="GO" id="GO:0045974">
    <property type="term" value="P:regulation of translation, ncRNA-mediated"/>
    <property type="evidence" value="ECO:0007669"/>
    <property type="project" value="TreeGrafter"/>
</dbReference>
<dbReference type="CDD" id="cd01716">
    <property type="entry name" value="Hfq"/>
    <property type="match status" value="2"/>
</dbReference>
<proteinExistence type="inferred from homology"/>
<organism evidence="6 7">
    <name type="scientific">Aurantiacibacter luteus</name>
    <dbReference type="NCBI Taxonomy" id="1581420"/>
    <lineage>
        <taxon>Bacteria</taxon>
        <taxon>Pseudomonadati</taxon>
        <taxon>Pseudomonadota</taxon>
        <taxon>Alphaproteobacteria</taxon>
        <taxon>Sphingomonadales</taxon>
        <taxon>Erythrobacteraceae</taxon>
        <taxon>Aurantiacibacter</taxon>
    </lineage>
</organism>
<dbReference type="HAMAP" id="MF_00436">
    <property type="entry name" value="Hfq"/>
    <property type="match status" value="1"/>
</dbReference>
<evidence type="ECO:0000313" key="7">
    <source>
        <dbReference type="Proteomes" id="UP000053464"/>
    </source>
</evidence>
<evidence type="ECO:0000256" key="3">
    <source>
        <dbReference type="HAMAP-Rule" id="MF_00436"/>
    </source>
</evidence>
<dbReference type="Proteomes" id="UP000053464">
    <property type="component" value="Unassembled WGS sequence"/>
</dbReference>
<sequence>MTKGTLSARPRPKREEDTAPAAPAPTGMRPATGRKPSASGPKTGNLQDIFLNYLRREKMPVTMFLVKGVKLQGIVTWFDNFSILLRRDGQSQLVYKHAISTIMPANPVDADSFDTGFNGNPKQRVLQDIFLSRVRDAAVQVTMFLVNGVMLQGRIAAYDLFCMLLERDGYVQLAYKHAVSTIQPATPVDLTDDGFAEDDGDETANDEPGDDD</sequence>
<dbReference type="PROSITE" id="PS52002">
    <property type="entry name" value="SM"/>
    <property type="match status" value="2"/>
</dbReference>
<evidence type="ECO:0000256" key="1">
    <source>
        <dbReference type="ARBA" id="ARBA00022884"/>
    </source>
</evidence>
<dbReference type="OrthoDB" id="9799751at2"/>
<comment type="function">
    <text evidence="3">RNA chaperone that binds small regulatory RNA (sRNAs) and mRNAs to facilitate mRNA translational regulation in response to envelope stress, environmental stress and changes in metabolite concentrations. Also binds with high specificity to tRNAs.</text>
</comment>
<feature type="compositionally biased region" description="Acidic residues" evidence="4">
    <location>
        <begin position="190"/>
        <end position="212"/>
    </location>
</feature>
<feature type="region of interest" description="Disordered" evidence="4">
    <location>
        <begin position="188"/>
        <end position="212"/>
    </location>
</feature>
<evidence type="ECO:0000256" key="4">
    <source>
        <dbReference type="SAM" id="MobiDB-lite"/>
    </source>
</evidence>
<dbReference type="RefSeq" id="WP_047003513.1">
    <property type="nucleotide sequence ID" value="NZ_LBHB01000001.1"/>
</dbReference>
<dbReference type="Pfam" id="PF17209">
    <property type="entry name" value="Hfq"/>
    <property type="match status" value="2"/>
</dbReference>
<gene>
    <name evidence="3" type="primary">hfq</name>
    <name evidence="6" type="ORF">AAW00_03855</name>
</gene>
<keyword evidence="2 3" id="KW-0346">Stress response</keyword>
<comment type="similarity">
    <text evidence="3">Belongs to the Hfq family.</text>
</comment>
<feature type="region of interest" description="Disordered" evidence="4">
    <location>
        <begin position="1"/>
        <end position="43"/>
    </location>
</feature>
<evidence type="ECO:0000259" key="5">
    <source>
        <dbReference type="PROSITE" id="PS52002"/>
    </source>
</evidence>
<keyword evidence="7" id="KW-1185">Reference proteome</keyword>
<evidence type="ECO:0000256" key="2">
    <source>
        <dbReference type="ARBA" id="ARBA00023016"/>
    </source>
</evidence>
<dbReference type="SUPFAM" id="SSF50182">
    <property type="entry name" value="Sm-like ribonucleoproteins"/>
    <property type="match status" value="2"/>
</dbReference>
<dbReference type="NCBIfam" id="NF010691">
    <property type="entry name" value="PRK14091.1"/>
    <property type="match status" value="1"/>
</dbReference>
<dbReference type="NCBIfam" id="TIGR02383">
    <property type="entry name" value="Hfq"/>
    <property type="match status" value="2"/>
</dbReference>
<protein>
    <recommendedName>
        <fullName evidence="3">RNA-binding protein Hfq</fullName>
    </recommendedName>
</protein>
<dbReference type="InterPro" id="IPR047575">
    <property type="entry name" value="Sm"/>
</dbReference>
<dbReference type="GO" id="GO:0003723">
    <property type="term" value="F:RNA binding"/>
    <property type="evidence" value="ECO:0007669"/>
    <property type="project" value="UniProtKB-UniRule"/>
</dbReference>
<keyword evidence="1 3" id="KW-0694">RNA-binding</keyword>
<dbReference type="GO" id="GO:0005829">
    <property type="term" value="C:cytosol"/>
    <property type="evidence" value="ECO:0007669"/>
    <property type="project" value="TreeGrafter"/>
</dbReference>
<dbReference type="EMBL" id="LBHB01000001">
    <property type="protein sequence ID" value="KLE36086.1"/>
    <property type="molecule type" value="Genomic_DNA"/>
</dbReference>
<comment type="caution">
    <text evidence="6">The sequence shown here is derived from an EMBL/GenBank/DDBJ whole genome shotgun (WGS) entry which is preliminary data.</text>
</comment>
<reference evidence="6 7" key="1">
    <citation type="submission" date="2015-04" db="EMBL/GenBank/DDBJ databases">
        <title>The draft genome sequence of Erythrobacter luteus KA37.</title>
        <authorList>
            <person name="Zhuang L."/>
            <person name="Liu Y."/>
            <person name="Shao Z."/>
        </authorList>
    </citation>
    <scope>NUCLEOTIDE SEQUENCE [LARGE SCALE GENOMIC DNA]</scope>
    <source>
        <strain evidence="6 7">KA37</strain>
    </source>
</reference>
<dbReference type="PATRIC" id="fig|1581420.6.peg.779"/>